<dbReference type="PROSITE" id="PS51186">
    <property type="entry name" value="GNAT"/>
    <property type="match status" value="1"/>
</dbReference>
<dbReference type="Gene3D" id="3.40.630.30">
    <property type="match status" value="1"/>
</dbReference>
<dbReference type="Gene3D" id="1.10.340.30">
    <property type="entry name" value="Hypothetical protein, domain 2"/>
    <property type="match status" value="1"/>
</dbReference>
<dbReference type="InterPro" id="IPR011257">
    <property type="entry name" value="DNA_glycosylase"/>
</dbReference>
<feature type="domain" description="N-acetyltransferase" evidence="2">
    <location>
        <begin position="4"/>
        <end position="191"/>
    </location>
</feature>
<dbReference type="STRING" id="908937.Prede_2672"/>
<sequence>MPKINIQPARQEQAAEIAALIMLAMNHDCCRHFAGPNRTLDDFHQMLTHLVEREDSQYSYRNTLVAVTGRGRLAGICVGYDGRELHRLREAFYQAADRFLGRDLRGMADETQAGEFYIDSLAVHTDFRHQGIATRLLRAAIDRHGDRQPVGLLVDQGNPKAEELYRRIGFRLKGENAWGGHAMRHLQYPVKCSWCRHNALSEHYHDTEWGTPVHDERTHFMFLLMEAMSCGLSWQMMLERREVFRRCFAGFDAAAVARFDETDVERILQTEGMIRSRRKIEAMMANARAFRQVADEFGSFDRYIWSFTQGRSLIYPSHQNEWTTRNDLSDRVANDLKRRGFKFVGSTIIYSHLQAIGLINDHHKQCFRYRQLQPGCTIVEE</sequence>
<dbReference type="PANTHER" id="PTHR30037">
    <property type="entry name" value="DNA-3-METHYLADENINE GLYCOSYLASE 1"/>
    <property type="match status" value="1"/>
</dbReference>
<dbReference type="EC" id="3.2.2.20" evidence="4"/>
<dbReference type="PANTHER" id="PTHR30037:SF4">
    <property type="entry name" value="DNA-3-METHYLADENINE GLYCOSYLASE I"/>
    <property type="match status" value="1"/>
</dbReference>
<dbReference type="InterPro" id="IPR016181">
    <property type="entry name" value="Acyl_CoA_acyltransferase"/>
</dbReference>
<dbReference type="InterPro" id="IPR052891">
    <property type="entry name" value="DNA-3mA_glycosylase"/>
</dbReference>
<evidence type="ECO:0000313" key="4">
    <source>
        <dbReference type="EMBL" id="EGQ14094.1"/>
    </source>
</evidence>
<dbReference type="CDD" id="cd04301">
    <property type="entry name" value="NAT_SF"/>
    <property type="match status" value="1"/>
</dbReference>
<dbReference type="GO" id="GO:0008725">
    <property type="term" value="F:DNA-3-methyladenine glycosylase activity"/>
    <property type="evidence" value="ECO:0007669"/>
    <property type="project" value="UniProtKB-EC"/>
</dbReference>
<dbReference type="KEGG" id="pdt:Prede_2672"/>
<evidence type="ECO:0000313" key="5">
    <source>
        <dbReference type="Proteomes" id="UP000007820"/>
    </source>
</evidence>
<dbReference type="SUPFAM" id="SSF48150">
    <property type="entry name" value="DNA-glycosylase"/>
    <property type="match status" value="1"/>
</dbReference>
<evidence type="ECO:0000313" key="6">
    <source>
        <dbReference type="Proteomes" id="UP000010862"/>
    </source>
</evidence>
<reference evidence="3" key="2">
    <citation type="submission" date="2012-02" db="EMBL/GenBank/DDBJ databases">
        <title>Complete sequence of chromosome 2 of Prevotella dentalis DSM 3688.</title>
        <authorList>
            <consortium name="US DOE Joint Genome Institute (JGI-PGF)"/>
            <person name="Lucas S."/>
            <person name="Copeland A."/>
            <person name="Lapidus A."/>
            <person name="Glavina del Rio T."/>
            <person name="Dalin E."/>
            <person name="Tice H."/>
            <person name="Bruce D."/>
            <person name="Goodwin L."/>
            <person name="Pitluck S."/>
            <person name="Peters L."/>
            <person name="Mikhailova N."/>
            <person name="Chertkov O."/>
            <person name="Kyrpides N."/>
            <person name="Mavromatis K."/>
            <person name="Ivanova N."/>
            <person name="Brettin T."/>
            <person name="Detter J.C."/>
            <person name="Han C."/>
            <person name="Larimer F."/>
            <person name="Land M."/>
            <person name="Hauser L."/>
            <person name="Markowitz V."/>
            <person name="Cheng J.-F."/>
            <person name="Hugenholtz P."/>
            <person name="Woyke T."/>
            <person name="Wu D."/>
            <person name="Gronow S."/>
            <person name="Wellnitz S."/>
            <person name="Brambilla E."/>
            <person name="Klenk H.-P."/>
            <person name="Eisen J.A."/>
        </authorList>
    </citation>
    <scope>NUCLEOTIDE SEQUENCE</scope>
    <source>
        <strain evidence="3">DSM 3688</strain>
    </source>
</reference>
<accession>F9D451</accession>
<dbReference type="Pfam" id="PF00583">
    <property type="entry name" value="Acetyltransf_1"/>
    <property type="match status" value="1"/>
</dbReference>
<feature type="binding site" evidence="1">
    <location>
        <position position="362"/>
    </location>
    <ligand>
        <name>Zn(2+)</name>
        <dbReference type="ChEBI" id="CHEBI:29105"/>
    </ligand>
</feature>
<feature type="binding site" evidence="1">
    <location>
        <position position="205"/>
    </location>
    <ligand>
        <name>Zn(2+)</name>
        <dbReference type="ChEBI" id="CHEBI:29105"/>
    </ligand>
</feature>
<dbReference type="GO" id="GO:0016747">
    <property type="term" value="F:acyltransferase activity, transferring groups other than amino-acyl groups"/>
    <property type="evidence" value="ECO:0007669"/>
    <property type="project" value="InterPro"/>
</dbReference>
<keyword evidence="1" id="KW-0479">Metal-binding</keyword>
<dbReference type="GO" id="GO:0006284">
    <property type="term" value="P:base-excision repair"/>
    <property type="evidence" value="ECO:0007669"/>
    <property type="project" value="InterPro"/>
</dbReference>
<gene>
    <name evidence="4" type="primary">tag</name>
    <name evidence="3" type="ordered locus">Prede_2672</name>
    <name evidence="4" type="ORF">HMPREF9136_1629</name>
</gene>
<dbReference type="GO" id="GO:0046872">
    <property type="term" value="F:metal ion binding"/>
    <property type="evidence" value="ECO:0007669"/>
    <property type="project" value="UniProtKB-KW"/>
</dbReference>
<dbReference type="eggNOG" id="COG0456">
    <property type="taxonomic scope" value="Bacteria"/>
</dbReference>
<feature type="binding site" evidence="1">
    <location>
        <position position="366"/>
    </location>
    <ligand>
        <name>Zn(2+)</name>
        <dbReference type="ChEBI" id="CHEBI:29105"/>
    </ligand>
</feature>
<dbReference type="Pfam" id="PF03352">
    <property type="entry name" value="Adenine_glyco"/>
    <property type="match status" value="1"/>
</dbReference>
<proteinExistence type="predicted"/>
<protein>
    <submittedName>
        <fullName evidence="3">3-methyladenine DNA glycosylase</fullName>
    </submittedName>
    <submittedName>
        <fullName evidence="4">DNA-3-methyladenine glycosylase I</fullName>
        <ecNumber evidence="4">3.2.2.20</ecNumber>
    </submittedName>
</protein>
<dbReference type="PATRIC" id="fig|908937.9.peg.2832"/>
<dbReference type="InterPro" id="IPR000182">
    <property type="entry name" value="GNAT_dom"/>
</dbReference>
<reference evidence="4 5" key="1">
    <citation type="submission" date="2011-04" db="EMBL/GenBank/DDBJ databases">
        <authorList>
            <person name="Muzny D."/>
            <person name="Qin X."/>
            <person name="Deng J."/>
            <person name="Jiang H."/>
            <person name="Liu Y."/>
            <person name="Qu J."/>
            <person name="Song X.-Z."/>
            <person name="Zhang L."/>
            <person name="Thornton R."/>
            <person name="Coyle M."/>
            <person name="Francisco L."/>
            <person name="Jackson L."/>
            <person name="Javaid M."/>
            <person name="Korchina V."/>
            <person name="Kovar C."/>
            <person name="Mata R."/>
            <person name="Mathew T."/>
            <person name="Ngo R."/>
            <person name="Nguyen L."/>
            <person name="Nguyen N."/>
            <person name="Okwuonu G."/>
            <person name="Ongeri F."/>
            <person name="Pham C."/>
            <person name="Simmons D."/>
            <person name="Wilczek-Boney K."/>
            <person name="Hale W."/>
            <person name="Jakkamsetti A."/>
            <person name="Pham P."/>
            <person name="Ruth R."/>
            <person name="San Lucas F."/>
            <person name="Warren J."/>
            <person name="Zhang J."/>
            <person name="Zhao Z."/>
            <person name="Zhou C."/>
            <person name="Zhu D."/>
            <person name="Lee S."/>
            <person name="Bess C."/>
            <person name="Blankenburg K."/>
            <person name="Forbes L."/>
            <person name="Fu Q."/>
            <person name="Gubbala S."/>
            <person name="Hirani K."/>
            <person name="Jayaseelan J.C."/>
            <person name="Lara F."/>
            <person name="Munidasa M."/>
            <person name="Palculict T."/>
            <person name="Patil S."/>
            <person name="Pu L.-L."/>
            <person name="Saada N."/>
            <person name="Tang L."/>
            <person name="Weissenberger G."/>
            <person name="Zhu Y."/>
            <person name="Hemphill L."/>
            <person name="Shang Y."/>
            <person name="Youmans B."/>
            <person name="Ayvaz T."/>
            <person name="Ross M."/>
            <person name="Santibanez J."/>
            <person name="Aqrawi P."/>
            <person name="Gross S."/>
            <person name="Joshi V."/>
            <person name="Fowler G."/>
            <person name="Nazareth L."/>
            <person name="Reid J."/>
            <person name="Worley K."/>
            <person name="Petrosino J."/>
            <person name="Highlander S."/>
            <person name="Gibbs R."/>
        </authorList>
    </citation>
    <scope>NUCLEOTIDE SEQUENCE [LARGE SCALE GENOMIC DNA]</scope>
    <source>
        <strain evidence="4 5">DSM 3688</strain>
    </source>
</reference>
<keyword evidence="6" id="KW-1185">Reference proteome</keyword>
<keyword evidence="1" id="KW-0862">Zinc</keyword>
<dbReference type="eggNOG" id="COG2818">
    <property type="taxonomic scope" value="Bacteria"/>
</dbReference>
<evidence type="ECO:0000259" key="2">
    <source>
        <dbReference type="PROSITE" id="PS51186"/>
    </source>
</evidence>
<organism evidence="4 5">
    <name type="scientific">Prevotella dentalis (strain ATCC 49559 / DSM 3688 / JCM 13448 / NCTC 12043 / ES 2772)</name>
    <name type="common">Mitsuokella dentalis</name>
    <dbReference type="NCBI Taxonomy" id="908937"/>
    <lineage>
        <taxon>Bacteria</taxon>
        <taxon>Pseudomonadati</taxon>
        <taxon>Bacteroidota</taxon>
        <taxon>Bacteroidia</taxon>
        <taxon>Bacteroidales</taxon>
        <taxon>Prevotellaceae</taxon>
        <taxon>Prevotella</taxon>
    </lineage>
</organism>
<keyword evidence="4" id="KW-0378">Hydrolase</keyword>
<dbReference type="Proteomes" id="UP000010862">
    <property type="component" value="Chromosome 2"/>
</dbReference>
<dbReference type="HOGENOM" id="CLU_725337_0_0_10"/>
<name>F9D451_PREDD</name>
<dbReference type="RefSeq" id="WP_005846015.1">
    <property type="nucleotide sequence ID" value="NC_019968.1"/>
</dbReference>
<dbReference type="OrthoDB" id="9807664at2"/>
<keyword evidence="4" id="KW-0326">Glycosidase</keyword>
<dbReference type="EMBL" id="CP003369">
    <property type="protein sequence ID" value="AGB29898.1"/>
    <property type="molecule type" value="Genomic_DNA"/>
</dbReference>
<feature type="binding site" evidence="1">
    <location>
        <position position="192"/>
    </location>
    <ligand>
        <name>Zn(2+)</name>
        <dbReference type="ChEBI" id="CHEBI:29105"/>
    </ligand>
</feature>
<dbReference type="EMBL" id="AFPW01000023">
    <property type="protein sequence ID" value="EGQ14094.1"/>
    <property type="molecule type" value="Genomic_DNA"/>
</dbReference>
<dbReference type="Proteomes" id="UP000007820">
    <property type="component" value="Unassembled WGS sequence"/>
</dbReference>
<dbReference type="SUPFAM" id="SSF55729">
    <property type="entry name" value="Acyl-CoA N-acyltransferases (Nat)"/>
    <property type="match status" value="1"/>
</dbReference>
<evidence type="ECO:0000313" key="3">
    <source>
        <dbReference type="EMBL" id="AGB29898.1"/>
    </source>
</evidence>
<evidence type="ECO:0000256" key="1">
    <source>
        <dbReference type="PIRSR" id="PIRSR605019-1"/>
    </source>
</evidence>
<dbReference type="InterPro" id="IPR005019">
    <property type="entry name" value="Adenine_glyco"/>
</dbReference>
<dbReference type="AlphaFoldDB" id="F9D451"/>